<keyword evidence="4" id="KW-1003">Cell membrane</keyword>
<name>A0A1I8IA59_9PLAT</name>
<evidence type="ECO:0000256" key="5">
    <source>
        <dbReference type="ARBA" id="ARBA00022692"/>
    </source>
</evidence>
<feature type="transmembrane region" description="Helical" evidence="9">
    <location>
        <begin position="592"/>
        <end position="613"/>
    </location>
</feature>
<dbReference type="PANTHER" id="PTHR11453:SF36">
    <property type="entry name" value="ANION EXCHANGE PROTEIN"/>
    <property type="match status" value="1"/>
</dbReference>
<dbReference type="SUPFAM" id="SSF56496">
    <property type="entry name" value="Fibrinogen C-terminal domain-like"/>
    <property type="match status" value="1"/>
</dbReference>
<feature type="transmembrane region" description="Helical" evidence="9">
    <location>
        <begin position="1054"/>
        <end position="1077"/>
    </location>
</feature>
<dbReference type="Pfam" id="PF00147">
    <property type="entry name" value="Fibrinogen_C"/>
    <property type="match status" value="1"/>
</dbReference>
<feature type="region of interest" description="Disordered" evidence="10">
    <location>
        <begin position="1"/>
        <end position="110"/>
    </location>
</feature>
<evidence type="ECO:0000256" key="7">
    <source>
        <dbReference type="ARBA" id="ARBA00023065"/>
    </source>
</evidence>
<dbReference type="Pfam" id="PF07565">
    <property type="entry name" value="Band_3_cyto"/>
    <property type="match status" value="1"/>
</dbReference>
<keyword evidence="12" id="KW-1185">Reference proteome</keyword>
<keyword evidence="6 9" id="KW-1133">Transmembrane helix</keyword>
<evidence type="ECO:0000313" key="13">
    <source>
        <dbReference type="WBParaSite" id="maker-uti_cns_0010907-snap-gene-0.2-mRNA-1"/>
    </source>
</evidence>
<dbReference type="Pfam" id="PF00955">
    <property type="entry name" value="HCO3_cotransp"/>
    <property type="match status" value="1"/>
</dbReference>
<keyword evidence="3 9" id="KW-0813">Transport</keyword>
<dbReference type="InterPro" id="IPR002181">
    <property type="entry name" value="Fibrinogen_a/b/g_C_dom"/>
</dbReference>
<accession>A0A1I8IA59</accession>
<feature type="domain" description="Fibrinogen C-terminal" evidence="11">
    <location>
        <begin position="1255"/>
        <end position="1421"/>
    </location>
</feature>
<evidence type="ECO:0000256" key="1">
    <source>
        <dbReference type="ARBA" id="ARBA00004554"/>
    </source>
</evidence>
<feature type="transmembrane region" description="Helical" evidence="9">
    <location>
        <begin position="835"/>
        <end position="854"/>
    </location>
</feature>
<evidence type="ECO:0000259" key="11">
    <source>
        <dbReference type="PROSITE" id="PS51406"/>
    </source>
</evidence>
<feature type="transmembrane region" description="Helical" evidence="9">
    <location>
        <begin position="797"/>
        <end position="815"/>
    </location>
</feature>
<evidence type="ECO:0000256" key="6">
    <source>
        <dbReference type="ARBA" id="ARBA00022989"/>
    </source>
</evidence>
<feature type="compositionally biased region" description="Acidic residues" evidence="10">
    <location>
        <begin position="69"/>
        <end position="81"/>
    </location>
</feature>
<evidence type="ECO:0000256" key="4">
    <source>
        <dbReference type="ARBA" id="ARBA00022475"/>
    </source>
</evidence>
<dbReference type="Proteomes" id="UP000095280">
    <property type="component" value="Unplaced"/>
</dbReference>
<feature type="region of interest" description="Disordered" evidence="10">
    <location>
        <begin position="297"/>
        <end position="320"/>
    </location>
</feature>
<reference evidence="13" key="1">
    <citation type="submission" date="2016-11" db="UniProtKB">
        <authorList>
            <consortium name="WormBaseParasite"/>
        </authorList>
    </citation>
    <scope>IDENTIFICATION</scope>
</reference>
<dbReference type="Gene3D" id="3.40.930.10">
    <property type="entry name" value="Mannitol-specific EII, Chain A"/>
    <property type="match status" value="1"/>
</dbReference>
<feature type="compositionally biased region" description="Polar residues" evidence="10">
    <location>
        <begin position="99"/>
        <end position="110"/>
    </location>
</feature>
<dbReference type="FunFam" id="1.10.287.570:FF:000001">
    <property type="entry name" value="Anion exchange protein"/>
    <property type="match status" value="1"/>
</dbReference>
<dbReference type="InterPro" id="IPR014716">
    <property type="entry name" value="Fibrinogen_a/b/g_C_1"/>
</dbReference>
<feature type="compositionally biased region" description="Basic and acidic residues" evidence="10">
    <location>
        <begin position="485"/>
        <end position="495"/>
    </location>
</feature>
<keyword evidence="5 9" id="KW-0812">Transmembrane</keyword>
<evidence type="ECO:0000256" key="3">
    <source>
        <dbReference type="ARBA" id="ARBA00022448"/>
    </source>
</evidence>
<dbReference type="SMART" id="SM00186">
    <property type="entry name" value="FBG"/>
    <property type="match status" value="1"/>
</dbReference>
<dbReference type="InterPro" id="IPR011531">
    <property type="entry name" value="HCO3_transpt-like_TM_dom"/>
</dbReference>
<feature type="transmembrane region" description="Helical" evidence="9">
    <location>
        <begin position="676"/>
        <end position="699"/>
    </location>
</feature>
<feature type="compositionally biased region" description="Polar residues" evidence="10">
    <location>
        <begin position="1"/>
        <end position="10"/>
    </location>
</feature>
<proteinExistence type="inferred from homology"/>
<keyword evidence="7 9" id="KW-0406">Ion transport</keyword>
<evidence type="ECO:0000256" key="10">
    <source>
        <dbReference type="SAM" id="MobiDB-lite"/>
    </source>
</evidence>
<feature type="transmembrane region" description="Helical" evidence="9">
    <location>
        <begin position="558"/>
        <end position="580"/>
    </location>
</feature>
<comment type="similarity">
    <text evidence="2 9">Belongs to the anion exchanger (TC 2.A.31) family.</text>
</comment>
<dbReference type="InterPro" id="IPR036056">
    <property type="entry name" value="Fibrinogen-like_C"/>
</dbReference>
<dbReference type="GO" id="GO:0008510">
    <property type="term" value="F:sodium:bicarbonate symporter activity"/>
    <property type="evidence" value="ECO:0007669"/>
    <property type="project" value="TreeGrafter"/>
</dbReference>
<organism evidence="12 13">
    <name type="scientific">Macrostomum lignano</name>
    <dbReference type="NCBI Taxonomy" id="282301"/>
    <lineage>
        <taxon>Eukaryota</taxon>
        <taxon>Metazoa</taxon>
        <taxon>Spiralia</taxon>
        <taxon>Lophotrochozoa</taxon>
        <taxon>Platyhelminthes</taxon>
        <taxon>Rhabditophora</taxon>
        <taxon>Macrostomorpha</taxon>
        <taxon>Macrostomida</taxon>
        <taxon>Macrostomidae</taxon>
        <taxon>Macrostomum</taxon>
    </lineage>
</organism>
<evidence type="ECO:0000256" key="2">
    <source>
        <dbReference type="ARBA" id="ARBA00010993"/>
    </source>
</evidence>
<dbReference type="GO" id="GO:0051453">
    <property type="term" value="P:regulation of intracellular pH"/>
    <property type="evidence" value="ECO:0007669"/>
    <property type="project" value="TreeGrafter"/>
</dbReference>
<feature type="transmembrane region" description="Helical" evidence="9">
    <location>
        <begin position="643"/>
        <end position="664"/>
    </location>
</feature>
<sequence length="1421" mass="159356">SARRLNQPQQLLDFEEHRSLPASESPRGGRKRSLEQQHERRGKRREKKSDSSQTQRHRQQQQPQSGTVEETDEDADAEAEDAPPSFGSLAADVTGEGSGSASVSREGSNADPSVRVHFLLGNNQDSGAAEYEPLTAVEDIRPLFCQMNELDCSGDVTVWKQTARWIKFEEDVEEGGERWSKPHVATLSLLSLFEVRTAISTGEVMLDCEAQSFESIVDLMLNRLVRKDRLPVEYREQTREVLLKKHWNLHQKRLVRGSSFLGSKIRNIAEIGKRHSSKDLERDSSFRNSPSGVGLGEALGDSADATQPHSSGSKHYDQSFMRKVPPGAETANILVGSTSFLPTGPVACFIRLKNACLAMEITEVPVPSRFLFVLLSPPGQVDSLKEMGRCMGTLMSDEIFRDVAYLARGKGDLLAGLDEFLKFCIVLPPNEWDPSIRIEPPKEVPSQDVRKQHSSANLSALNGAGEDGSQSANKIEKSSSGQQLKLKEASFDAEKLPSPPPPPPLQQQQSQTQSDSEGHFDASLERTGRLFGGLTEDVKRKLPFYLSDVKDAIHVQTIGAFFFIYFACLTPIITFGGLLVDATEGYLGAMESILSGAICGTLYALCSGQPLTILGSTGPVLVFETIVFKMCKEWHWDYLSLRMWIGLWIFVILMLIVAFDLSALVKYITRFTEESFAALIALIFIVEAIKKLLHIASYYPINKSWHPNFVSDFNCSCELDPSVNASERKPLMPGQRYFVPSYPRPYGDGNGTEVRYFANYSQLDYWDWESSKYYKYCINNQGVWSGSGCGKFAVPDVFFFSCLLFLGTFGISYGLKMMRNSRFFPNRVRSIISDFAVMLAIVAMTLVDLLMGLHTPKLHVPDTFSPTLGYETRGWIVPPFGSRGQNPAYSAIFALLPALLATILIFMDQQITAVIVNRKENKLKKGLGYHLDLLIVAVLIGINSILGIPWFVAATVLSINHVMALKIESETTAPGERPKFLGCRENRVTGFLIFLLIGLSVFLTPVLKHIPMPVLYGVFLFMGISSLRGVQLVQRVGLFFMPQKYQPDYRFLRHVKIIQVHKFTIIQVACLALLWAVKVIKQVSILFPIMVLAMCFIRKALDYVFTQNELKWLDDIMPELTLKPKTASSRAASDIGMTEKLGKSGDSSASGLEKKSSANVAGLTNPRPYCCLVRPKSTSWLNLRRQRSRQYSRKNSTDNRLFIDNNATRMVGCDLAVNWRKIGEDLSEYRLMKQAAEIGHLAQCLLSADNTSEAVWYSSHNRTCHEFVCNRGPNGCRKCRNAIRADATVTQVWIRAQPSGQFNCWKTFQHRVSSNLSFDKNWTDYSTGFGLEEADNFWLGLEQIHQLTKHRGRRVRWELSDWDKKWYWTENFNFTVSGPEDKYRAVIGEFDSAASSIGQAMTTSEFGIQGNQFSTRTPITI</sequence>
<dbReference type="Gene3D" id="1.10.287.570">
    <property type="entry name" value="Helical hairpin bin"/>
    <property type="match status" value="1"/>
</dbReference>
<dbReference type="PRINTS" id="PR01232">
    <property type="entry name" value="NAHCO3TRSPRT"/>
</dbReference>
<feature type="transmembrane region" description="Helical" evidence="9">
    <location>
        <begin position="988"/>
        <end position="1007"/>
    </location>
</feature>
<feature type="transmembrane region" description="Helical" evidence="9">
    <location>
        <begin position="1083"/>
        <end position="1101"/>
    </location>
</feature>
<dbReference type="InterPro" id="IPR003020">
    <property type="entry name" value="HCO3_transpt_euk"/>
</dbReference>
<dbReference type="InterPro" id="IPR003024">
    <property type="entry name" value="Na/HCO3_transpt"/>
</dbReference>
<dbReference type="GO" id="GO:0016323">
    <property type="term" value="C:basolateral plasma membrane"/>
    <property type="evidence" value="ECO:0007669"/>
    <property type="project" value="UniProtKB-SubCell"/>
</dbReference>
<dbReference type="GO" id="GO:0008509">
    <property type="term" value="F:monoatomic anion transmembrane transporter activity"/>
    <property type="evidence" value="ECO:0007669"/>
    <property type="project" value="InterPro"/>
</dbReference>
<feature type="compositionally biased region" description="Polar residues" evidence="10">
    <location>
        <begin position="304"/>
        <end position="313"/>
    </location>
</feature>
<protein>
    <recommendedName>
        <fullName evidence="9">Anion exchange protein</fullName>
    </recommendedName>
</protein>
<dbReference type="PANTHER" id="PTHR11453">
    <property type="entry name" value="ANION EXCHANGE PROTEIN"/>
    <property type="match status" value="1"/>
</dbReference>
<evidence type="ECO:0000256" key="8">
    <source>
        <dbReference type="ARBA" id="ARBA00023136"/>
    </source>
</evidence>
<feature type="transmembrane region" description="Helical" evidence="9">
    <location>
        <begin position="888"/>
        <end position="906"/>
    </location>
</feature>
<dbReference type="InterPro" id="IPR016152">
    <property type="entry name" value="PTrfase/Anion_transptr"/>
</dbReference>
<dbReference type="PROSITE" id="PS51406">
    <property type="entry name" value="FIBRINOGEN_C_2"/>
    <property type="match status" value="1"/>
</dbReference>
<feature type="transmembrane region" description="Helical" evidence="9">
    <location>
        <begin position="1013"/>
        <end position="1033"/>
    </location>
</feature>
<feature type="region of interest" description="Disordered" evidence="10">
    <location>
        <begin position="459"/>
        <end position="520"/>
    </location>
</feature>
<dbReference type="GO" id="GO:0005452">
    <property type="term" value="F:solute:inorganic anion antiporter activity"/>
    <property type="evidence" value="ECO:0007669"/>
    <property type="project" value="InterPro"/>
</dbReference>
<dbReference type="NCBIfam" id="TIGR00834">
    <property type="entry name" value="ae"/>
    <property type="match status" value="1"/>
</dbReference>
<dbReference type="Gene3D" id="3.90.215.10">
    <property type="entry name" value="Gamma Fibrinogen, chain A, domain 1"/>
    <property type="match status" value="1"/>
</dbReference>
<evidence type="ECO:0000256" key="9">
    <source>
        <dbReference type="RuleBase" id="RU362035"/>
    </source>
</evidence>
<comment type="subcellular location">
    <subcellularLocation>
        <location evidence="1">Basolateral cell membrane</location>
        <topology evidence="1">Multi-pass membrane protein</topology>
    </subcellularLocation>
    <subcellularLocation>
        <location evidence="9">Membrane</location>
        <topology evidence="9">Multi-pass membrane protein</topology>
    </subcellularLocation>
</comment>
<keyword evidence="8 9" id="KW-0472">Membrane</keyword>
<dbReference type="InterPro" id="IPR013769">
    <property type="entry name" value="Band3_cytoplasmic_dom"/>
</dbReference>
<feature type="compositionally biased region" description="Polar residues" evidence="10">
    <location>
        <begin position="468"/>
        <end position="483"/>
    </location>
</feature>
<evidence type="ECO:0000313" key="12">
    <source>
        <dbReference type="Proteomes" id="UP000095280"/>
    </source>
</evidence>
<dbReference type="WBParaSite" id="maker-uti_cns_0010907-snap-gene-0.2-mRNA-1">
    <property type="protein sequence ID" value="maker-uti_cns_0010907-snap-gene-0.2-mRNA-1"/>
    <property type="gene ID" value="maker-uti_cns_0010907-snap-gene-0.2"/>
</dbReference>
<dbReference type="SUPFAM" id="SSF55804">
    <property type="entry name" value="Phoshotransferase/anion transport protein"/>
    <property type="match status" value="1"/>
</dbReference>
<feature type="transmembrane region" description="Helical" evidence="9">
    <location>
        <begin position="926"/>
        <end position="942"/>
    </location>
</feature>